<keyword evidence="2" id="KW-1185">Reference proteome</keyword>
<name>A0A364NWW0_9PROT</name>
<dbReference type="EMBL" id="PGTO01000009">
    <property type="protein sequence ID" value="RAU21552.1"/>
    <property type="molecule type" value="Genomic_DNA"/>
</dbReference>
<organism evidence="1 2">
    <name type="scientific">Paramagnetospirillum kuznetsovii</name>
    <dbReference type="NCBI Taxonomy" id="2053833"/>
    <lineage>
        <taxon>Bacteria</taxon>
        <taxon>Pseudomonadati</taxon>
        <taxon>Pseudomonadota</taxon>
        <taxon>Alphaproteobacteria</taxon>
        <taxon>Rhodospirillales</taxon>
        <taxon>Magnetospirillaceae</taxon>
        <taxon>Paramagnetospirillum</taxon>
    </lineage>
</organism>
<dbReference type="Proteomes" id="UP000251075">
    <property type="component" value="Unassembled WGS sequence"/>
</dbReference>
<accession>A0A364NWW0</accession>
<dbReference type="AlphaFoldDB" id="A0A364NWW0"/>
<proteinExistence type="predicted"/>
<dbReference type="OrthoDB" id="8115555at2"/>
<gene>
    <name evidence="1" type="ORF">CU669_12730</name>
</gene>
<reference evidence="1 2" key="1">
    <citation type="submission" date="2017-11" db="EMBL/GenBank/DDBJ databases">
        <title>Draft genome sequence of magnetotactic bacterium Magnetospirillum kuznetsovii LBB-42.</title>
        <authorList>
            <person name="Grouzdev D.S."/>
            <person name="Rysina M.S."/>
            <person name="Baslerov R.V."/>
            <person name="Koziaeva V."/>
        </authorList>
    </citation>
    <scope>NUCLEOTIDE SEQUENCE [LARGE SCALE GENOMIC DNA]</scope>
    <source>
        <strain evidence="1 2">LBB-42</strain>
    </source>
</reference>
<dbReference type="RefSeq" id="WP_112145249.1">
    <property type="nucleotide sequence ID" value="NZ_PGTO01000009.1"/>
</dbReference>
<evidence type="ECO:0000313" key="2">
    <source>
        <dbReference type="Proteomes" id="UP000251075"/>
    </source>
</evidence>
<comment type="caution">
    <text evidence="1">The sequence shown here is derived from an EMBL/GenBank/DDBJ whole genome shotgun (WGS) entry which is preliminary data.</text>
</comment>
<sequence>MTGSRALILDSNLLLLYVVGATSRSYINKHKRLRAYSPEAFDLLCEFIKAASSVMLTPNTLTETSNLIDHIGEPARSRIWAFFRQLLSARDEMYLASRMAAERDEFVRLGLTDSILLCLASTSNILLTVDAALYEAAARSGYKVENFNHHRERLNIL</sequence>
<dbReference type="InterPro" id="IPR059192">
    <property type="entry name" value="PIN_19"/>
</dbReference>
<evidence type="ECO:0008006" key="3">
    <source>
        <dbReference type="Google" id="ProtNLM"/>
    </source>
</evidence>
<dbReference type="CDD" id="cd18702">
    <property type="entry name" value="PIN_VapC_like"/>
    <property type="match status" value="1"/>
</dbReference>
<evidence type="ECO:0000313" key="1">
    <source>
        <dbReference type="EMBL" id="RAU21552.1"/>
    </source>
</evidence>
<protein>
    <recommendedName>
        <fullName evidence="3">PIN domain-containing protein</fullName>
    </recommendedName>
</protein>